<dbReference type="GO" id="GO:0031410">
    <property type="term" value="C:cytoplasmic vesicle"/>
    <property type="evidence" value="ECO:0007669"/>
    <property type="project" value="TreeGrafter"/>
</dbReference>
<dbReference type="PANTHER" id="PTHR12296:SF21">
    <property type="entry name" value="DENN DOMAIN-CONTAINING PROTEIN 3"/>
    <property type="match status" value="1"/>
</dbReference>
<dbReference type="Pfam" id="PF03456">
    <property type="entry name" value="uDENN"/>
    <property type="match status" value="1"/>
</dbReference>
<evidence type="ECO:0000313" key="5">
    <source>
        <dbReference type="Proteomes" id="UP000028582"/>
    </source>
</evidence>
<evidence type="ECO:0000256" key="1">
    <source>
        <dbReference type="SAM" id="MobiDB-lite"/>
    </source>
</evidence>
<dbReference type="InterPro" id="IPR001478">
    <property type="entry name" value="PDZ"/>
</dbReference>
<dbReference type="PROSITE" id="PS50106">
    <property type="entry name" value="PDZ"/>
    <property type="match status" value="1"/>
</dbReference>
<reference evidence="4 5" key="1">
    <citation type="submission" date="2013-11" db="EMBL/GenBank/DDBJ databases">
        <title>The Genome Sequence of Phytophthora parasitica P1976.</title>
        <authorList>
            <consortium name="The Broad Institute Genomics Platform"/>
            <person name="Russ C."/>
            <person name="Tyler B."/>
            <person name="Panabieres F."/>
            <person name="Shan W."/>
            <person name="Tripathy S."/>
            <person name="Grunwald N."/>
            <person name="Machado M."/>
            <person name="Johnson C.S."/>
            <person name="Walker B."/>
            <person name="Young S."/>
            <person name="Zeng Q."/>
            <person name="Gargeya S."/>
            <person name="Fitzgerald M."/>
            <person name="Haas B."/>
            <person name="Abouelleil A."/>
            <person name="Allen A.W."/>
            <person name="Alvarado L."/>
            <person name="Arachchi H.M."/>
            <person name="Berlin A.M."/>
            <person name="Chapman S.B."/>
            <person name="Gainer-Dewar J."/>
            <person name="Goldberg J."/>
            <person name="Griggs A."/>
            <person name="Gujja S."/>
            <person name="Hansen M."/>
            <person name="Howarth C."/>
            <person name="Imamovic A."/>
            <person name="Ireland A."/>
            <person name="Larimer J."/>
            <person name="McCowan C."/>
            <person name="Murphy C."/>
            <person name="Pearson M."/>
            <person name="Poon T.W."/>
            <person name="Priest M."/>
            <person name="Roberts A."/>
            <person name="Saif S."/>
            <person name="Shea T."/>
            <person name="Sisk P."/>
            <person name="Sykes S."/>
            <person name="Wortman J."/>
            <person name="Nusbaum C."/>
            <person name="Birren B."/>
        </authorList>
    </citation>
    <scope>NUCLEOTIDE SEQUENCE [LARGE SCALE GENOMIC DNA]</scope>
    <source>
        <strain evidence="4 5">P1976</strain>
    </source>
</reference>
<dbReference type="InterPro" id="IPR036034">
    <property type="entry name" value="PDZ_sf"/>
</dbReference>
<feature type="domain" description="PDZ" evidence="2">
    <location>
        <begin position="450"/>
        <end position="550"/>
    </location>
</feature>
<gene>
    <name evidence="4" type="ORF">F444_09723</name>
</gene>
<dbReference type="EMBL" id="ANJA01001783">
    <property type="protein sequence ID" value="ETO74575.1"/>
    <property type="molecule type" value="Genomic_DNA"/>
</dbReference>
<accession>A0A081A6R4</accession>
<sequence>MRPRTTSSAGSMARLADYFVEVVAELAVQQDEDFERKIVTRIPSSDHPDFALPDGVPFFCIPESKAFFNPTVYERKPTFFSFILTGGDGIHAYGFALHFFEEYTTAATDWRPRVVCLISHHPFFSLFKEIVSWMYRSRNLKPEYSLVQTKIAHACEDRSWFLSPRHASPVLPTQEHLNFNSRSSIDRIRASSPGWKDGRDNSSNWIRGLYYRILPQLIRNASRPLPGRALDIRMHGRAFFRYHVQRGKAVHLDDYCFQMLFQCLSLKNVIYIVNCLLLEQRVLVHSSVRPILYSPIMVVHATKPAYLWFVLQHQGLLTPICEALCALLFPFNWKHVFIPFLPVKLIEYLQAPVPYFIGLHTNSLATRVGAEMFASCVVVHLDKDKVVSPIFSRVDDYPVDFVLPRLPSKEVAALLTALENIVPSPIGHTLPVQKNPTPESPQNDSNTVNEVELTFDEGPLGITFESTHLRLLAASNFNPERQLGGSAVVKALPRLHNGAVGPAERSRLISAGSFLIGINGQSTLDLTFEETIDYLRRASRPIRLRFLNATLPYENACHFAERLHALSLVSALQTVHENQLLPWVDTLRGAFAAMFASIFCDYRRYIDVRHQESDMNDPSCRQHALPTPEQFGRLRRRSSALALCVQFDYNNFCNAVPSNQRFLSEFTQTQCFADFINESVIGTAASRPRGGSTPLELFQECIHLIRESSNGRAAVMLLFERDASPVESTVLDLPMESGVGTPGFNYLNDDENCSSKSNRMFERTRASSASAGSPLSSSPSLPFEGKVNPLAAVQELELGSPEQDGIVVP</sequence>
<dbReference type="InterPro" id="IPR051696">
    <property type="entry name" value="DENN_Domain_GEFs"/>
</dbReference>
<evidence type="ECO:0000259" key="3">
    <source>
        <dbReference type="PROSITE" id="PS50211"/>
    </source>
</evidence>
<dbReference type="Pfam" id="PF03455">
    <property type="entry name" value="dDENN"/>
    <property type="match status" value="1"/>
</dbReference>
<dbReference type="Pfam" id="PF02141">
    <property type="entry name" value="DENN"/>
    <property type="match status" value="2"/>
</dbReference>
<evidence type="ECO:0008006" key="6">
    <source>
        <dbReference type="Google" id="ProtNLM"/>
    </source>
</evidence>
<feature type="compositionally biased region" description="Low complexity" evidence="1">
    <location>
        <begin position="766"/>
        <end position="782"/>
    </location>
</feature>
<dbReference type="SMART" id="SM00799">
    <property type="entry name" value="DENN"/>
    <property type="match status" value="1"/>
</dbReference>
<feature type="region of interest" description="Disordered" evidence="1">
    <location>
        <begin position="761"/>
        <end position="784"/>
    </location>
</feature>
<feature type="domain" description="UDENN" evidence="3">
    <location>
        <begin position="17"/>
        <end position="686"/>
    </location>
</feature>
<dbReference type="InterPro" id="IPR043153">
    <property type="entry name" value="DENN_C"/>
</dbReference>
<dbReference type="PROSITE" id="PS50211">
    <property type="entry name" value="DENN"/>
    <property type="match status" value="1"/>
</dbReference>
<dbReference type="SMART" id="SM00800">
    <property type="entry name" value="uDENN"/>
    <property type="match status" value="1"/>
</dbReference>
<proteinExistence type="predicted"/>
<organism evidence="4 5">
    <name type="scientific">Phytophthora nicotianae P1976</name>
    <dbReference type="NCBI Taxonomy" id="1317066"/>
    <lineage>
        <taxon>Eukaryota</taxon>
        <taxon>Sar</taxon>
        <taxon>Stramenopiles</taxon>
        <taxon>Oomycota</taxon>
        <taxon>Peronosporomycetes</taxon>
        <taxon>Peronosporales</taxon>
        <taxon>Peronosporaceae</taxon>
        <taxon>Phytophthora</taxon>
    </lineage>
</organism>
<dbReference type="InterPro" id="IPR005113">
    <property type="entry name" value="uDENN_dom"/>
</dbReference>
<dbReference type="InterPro" id="IPR001194">
    <property type="entry name" value="cDENN_dom"/>
</dbReference>
<dbReference type="OrthoDB" id="74314at2759"/>
<dbReference type="InterPro" id="IPR037516">
    <property type="entry name" value="Tripartite_DENN"/>
</dbReference>
<dbReference type="Gene3D" id="3.40.50.11500">
    <property type="match status" value="1"/>
</dbReference>
<dbReference type="Proteomes" id="UP000028582">
    <property type="component" value="Unassembled WGS sequence"/>
</dbReference>
<dbReference type="InterPro" id="IPR005112">
    <property type="entry name" value="dDENN_dom"/>
</dbReference>
<evidence type="ECO:0000313" key="4">
    <source>
        <dbReference type="EMBL" id="ETO74575.1"/>
    </source>
</evidence>
<comment type="caution">
    <text evidence="4">The sequence shown here is derived from an EMBL/GenBank/DDBJ whole genome shotgun (WGS) entry which is preliminary data.</text>
</comment>
<name>A0A081A6R4_PHYNI</name>
<dbReference type="GO" id="GO:0032483">
    <property type="term" value="P:regulation of Rab protein signal transduction"/>
    <property type="evidence" value="ECO:0007669"/>
    <property type="project" value="TreeGrafter"/>
</dbReference>
<protein>
    <recommendedName>
        <fullName evidence="6">UDENN domain-containing protein</fullName>
    </recommendedName>
</protein>
<dbReference type="AlphaFoldDB" id="A0A081A6R4"/>
<dbReference type="SUPFAM" id="SSF50156">
    <property type="entry name" value="PDZ domain-like"/>
    <property type="match status" value="1"/>
</dbReference>
<dbReference type="Gene3D" id="2.30.42.10">
    <property type="match status" value="1"/>
</dbReference>
<evidence type="ECO:0000259" key="2">
    <source>
        <dbReference type="PROSITE" id="PS50106"/>
    </source>
</evidence>
<dbReference type="Gene3D" id="3.30.450.200">
    <property type="match status" value="1"/>
</dbReference>
<dbReference type="PANTHER" id="PTHR12296">
    <property type="entry name" value="DENN DOMAIN-CONTAINING PROTEIN 4"/>
    <property type="match status" value="1"/>
</dbReference>